<keyword evidence="2" id="KW-0489">Methyltransferase</keyword>
<dbReference type="SUPFAM" id="SSF53335">
    <property type="entry name" value="S-adenosyl-L-methionine-dependent methyltransferases"/>
    <property type="match status" value="1"/>
</dbReference>
<dbReference type="Gene3D" id="1.10.10.10">
    <property type="entry name" value="Winged helix-like DNA-binding domain superfamily/Winged helix DNA-binding domain"/>
    <property type="match status" value="1"/>
</dbReference>
<dbReference type="EMBL" id="JAAIKT010000003">
    <property type="protein sequence ID" value="NEW69762.1"/>
    <property type="molecule type" value="Genomic_DNA"/>
</dbReference>
<reference evidence="2" key="1">
    <citation type="submission" date="2020-02" db="EMBL/GenBank/DDBJ databases">
        <title>A new Streptomyces sp. for controlling soil-borne diseases.</title>
        <authorList>
            <person name="Li X."/>
            <person name="Tian Y."/>
            <person name="Gao K."/>
        </authorList>
    </citation>
    <scope>NUCLEOTIDE SEQUENCE [LARGE SCALE GENOMIC DNA]</scope>
    <source>
        <strain evidence="2">0250</strain>
    </source>
</reference>
<accession>A0A6G4A919</accession>
<dbReference type="Proteomes" id="UP000476310">
    <property type="component" value="Unassembled WGS sequence"/>
</dbReference>
<dbReference type="AlphaFoldDB" id="A0A6G4A919"/>
<gene>
    <name evidence="2" type="ORF">G4H13_04865</name>
</gene>
<dbReference type="Pfam" id="PF13649">
    <property type="entry name" value="Methyltransf_25"/>
    <property type="match status" value="1"/>
</dbReference>
<feature type="domain" description="Methyltransferase" evidence="1">
    <location>
        <begin position="168"/>
        <end position="264"/>
    </location>
</feature>
<dbReference type="RefSeq" id="WP_164424100.1">
    <property type="nucleotide sequence ID" value="NZ_JAAIKT010000003.1"/>
</dbReference>
<dbReference type="InterPro" id="IPR041698">
    <property type="entry name" value="Methyltransf_25"/>
</dbReference>
<name>A0A6G4A919_9ACTN</name>
<protein>
    <submittedName>
        <fullName evidence="2">Methyltransferase domain-containing protein</fullName>
    </submittedName>
</protein>
<dbReference type="InterPro" id="IPR029063">
    <property type="entry name" value="SAM-dependent_MTases_sf"/>
</dbReference>
<dbReference type="CDD" id="cd02440">
    <property type="entry name" value="AdoMet_MTases"/>
    <property type="match status" value="1"/>
</dbReference>
<dbReference type="InterPro" id="IPR036388">
    <property type="entry name" value="WH-like_DNA-bd_sf"/>
</dbReference>
<evidence type="ECO:0000259" key="1">
    <source>
        <dbReference type="Pfam" id="PF13649"/>
    </source>
</evidence>
<keyword evidence="2" id="KW-0808">Transferase</keyword>
<evidence type="ECO:0000313" key="2">
    <source>
        <dbReference type="EMBL" id="NEW69762.1"/>
    </source>
</evidence>
<evidence type="ECO:0000313" key="3">
    <source>
        <dbReference type="Proteomes" id="UP000476310"/>
    </source>
</evidence>
<organism evidence="2 3">
    <name type="scientific">Streptomyces rhizosphaericus</name>
    <dbReference type="NCBI Taxonomy" id="114699"/>
    <lineage>
        <taxon>Bacteria</taxon>
        <taxon>Bacillati</taxon>
        <taxon>Actinomycetota</taxon>
        <taxon>Actinomycetes</taxon>
        <taxon>Kitasatosporales</taxon>
        <taxon>Streptomycetaceae</taxon>
        <taxon>Streptomyces</taxon>
        <taxon>Streptomyces violaceusniger group</taxon>
    </lineage>
</organism>
<keyword evidence="3" id="KW-1185">Reference proteome</keyword>
<dbReference type="GO" id="GO:0032259">
    <property type="term" value="P:methylation"/>
    <property type="evidence" value="ECO:0007669"/>
    <property type="project" value="UniProtKB-KW"/>
</dbReference>
<dbReference type="Gene3D" id="3.40.50.150">
    <property type="entry name" value="Vaccinia Virus protein VP39"/>
    <property type="match status" value="1"/>
</dbReference>
<dbReference type="GO" id="GO:0008168">
    <property type="term" value="F:methyltransferase activity"/>
    <property type="evidence" value="ECO:0007669"/>
    <property type="project" value="UniProtKB-KW"/>
</dbReference>
<proteinExistence type="predicted"/>
<comment type="caution">
    <text evidence="2">The sequence shown here is derived from an EMBL/GenBank/DDBJ whole genome shotgun (WGS) entry which is preliminary data.</text>
</comment>
<sequence length="343" mass="37357">MTTTPHFTPTPTATPTATWSTDSLFSASVAVSALSAAVELGLLDELKDRGEIRFDGRQEGADRIDPAVLRGILLPLEWAGIVVLDDRSARPGPGFDAAYLDRGYFYWLAGGNGELTSRAPQVALERNRHGEFYHRDMRAVAVSSRMIGDVEVELRFDKILADQPPRAVCDLGCGSGQRLIRIAGNHPGVRGVGVDIAPAAVELTGASVAEAGLADRISVHHGDVHALPQLPEFAGIDVVTCVFMGHDFWPYDKCVTVLRRIREVFPDVERFLLCDVVRSEVAPGPHTPIFTLGFEFAHALMGVTLPTRSDWMAAFDASGWECEAVQEFNRPPGGLLFELRPSR</sequence>